<name>A0A508TV02_9BRAD</name>
<dbReference type="FunFam" id="2.40.110.10:FF:000002">
    <property type="entry name" value="Acyl-CoA dehydrogenase fadE12"/>
    <property type="match status" value="1"/>
</dbReference>
<dbReference type="GO" id="GO:0016627">
    <property type="term" value="F:oxidoreductase activity, acting on the CH-CH group of donors"/>
    <property type="evidence" value="ECO:0007669"/>
    <property type="project" value="InterPro"/>
</dbReference>
<dbReference type="InterPro" id="IPR013786">
    <property type="entry name" value="AcylCoA_DH/ox_N"/>
</dbReference>
<dbReference type="InterPro" id="IPR009075">
    <property type="entry name" value="AcylCo_DH/oxidase_C"/>
</dbReference>
<proteinExistence type="inferred from homology"/>
<dbReference type="Pfam" id="PF00441">
    <property type="entry name" value="Acyl-CoA_dh_1"/>
    <property type="match status" value="2"/>
</dbReference>
<dbReference type="PANTHER" id="PTHR43292">
    <property type="entry name" value="ACYL-COA DEHYDROGENASE"/>
    <property type="match status" value="1"/>
</dbReference>
<dbReference type="InterPro" id="IPR037069">
    <property type="entry name" value="AcylCoA_DH/ox_N_sf"/>
</dbReference>
<evidence type="ECO:0000256" key="2">
    <source>
        <dbReference type="ARBA" id="ARBA00009347"/>
    </source>
</evidence>
<comment type="caution">
    <text evidence="9">The sequence shown here is derived from an EMBL/GenBank/DDBJ whole genome shotgun (WGS) entry which is preliminary data.</text>
</comment>
<comment type="cofactor">
    <cofactor evidence="1">
        <name>FAD</name>
        <dbReference type="ChEBI" id="CHEBI:57692"/>
    </cofactor>
</comment>
<keyword evidence="5 9" id="KW-0560">Oxidoreductase</keyword>
<comment type="similarity">
    <text evidence="2">Belongs to the acyl-CoA dehydrogenase family.</text>
</comment>
<dbReference type="GO" id="GO:0050660">
    <property type="term" value="F:flavin adenine dinucleotide binding"/>
    <property type="evidence" value="ECO:0007669"/>
    <property type="project" value="InterPro"/>
</dbReference>
<dbReference type="OrthoDB" id="9780544at2"/>
<feature type="domain" description="Acyl-CoA dehydrogenase/oxidase C-terminal" evidence="6">
    <location>
        <begin position="214"/>
        <end position="337"/>
    </location>
</feature>
<keyword evidence="3" id="KW-0285">Flavoprotein</keyword>
<evidence type="ECO:0000313" key="9">
    <source>
        <dbReference type="EMBL" id="VIO78012.1"/>
    </source>
</evidence>
<dbReference type="Gene3D" id="1.20.140.10">
    <property type="entry name" value="Butyryl-CoA Dehydrogenase, subunit A, domain 3"/>
    <property type="match status" value="2"/>
</dbReference>
<dbReference type="InterPro" id="IPR052161">
    <property type="entry name" value="Mycobact_Acyl-CoA_DH"/>
</dbReference>
<dbReference type="RefSeq" id="WP_139863733.1">
    <property type="nucleotide sequence ID" value="NZ_CAADFC020000029.1"/>
</dbReference>
<evidence type="ECO:0000256" key="4">
    <source>
        <dbReference type="ARBA" id="ARBA00022827"/>
    </source>
</evidence>
<dbReference type="Gene3D" id="1.10.540.10">
    <property type="entry name" value="Acyl-CoA dehydrogenase/oxidase, N-terminal domain"/>
    <property type="match status" value="2"/>
</dbReference>
<evidence type="ECO:0000259" key="6">
    <source>
        <dbReference type="Pfam" id="PF00441"/>
    </source>
</evidence>
<dbReference type="InterPro" id="IPR009100">
    <property type="entry name" value="AcylCoA_DH/oxidase_NM_dom_sf"/>
</dbReference>
<gene>
    <name evidence="9" type="ORF">CI1B_71960</name>
</gene>
<dbReference type="Proteomes" id="UP000328092">
    <property type="component" value="Unassembled WGS sequence"/>
</dbReference>
<dbReference type="SUPFAM" id="SSF56645">
    <property type="entry name" value="Acyl-CoA dehydrogenase NM domain-like"/>
    <property type="match status" value="2"/>
</dbReference>
<dbReference type="AlphaFoldDB" id="A0A508TV02"/>
<evidence type="ECO:0000259" key="8">
    <source>
        <dbReference type="Pfam" id="PF02771"/>
    </source>
</evidence>
<feature type="domain" description="Acyl-CoA dehydrogenase/oxidase N-terminal" evidence="8">
    <location>
        <begin position="369"/>
        <end position="476"/>
    </location>
</feature>
<dbReference type="InterPro" id="IPR046373">
    <property type="entry name" value="Acyl-CoA_Oxase/DH_mid-dom_sf"/>
</dbReference>
<dbReference type="EC" id="1.3.99.-" evidence="9"/>
<dbReference type="InterPro" id="IPR036250">
    <property type="entry name" value="AcylCo_DH-like_C"/>
</dbReference>
<reference evidence="9" key="1">
    <citation type="submission" date="2019-02" db="EMBL/GenBank/DDBJ databases">
        <authorList>
            <person name="Pothier F.J."/>
        </authorList>
    </citation>
    <scope>NUCLEOTIDE SEQUENCE</scope>
    <source>
        <strain evidence="9">CI-1B</strain>
    </source>
</reference>
<keyword evidence="4" id="KW-0274">FAD</keyword>
<evidence type="ECO:0000256" key="1">
    <source>
        <dbReference type="ARBA" id="ARBA00001974"/>
    </source>
</evidence>
<evidence type="ECO:0000259" key="7">
    <source>
        <dbReference type="Pfam" id="PF02770"/>
    </source>
</evidence>
<feature type="domain" description="Acyl-CoA oxidase/dehydrogenase middle" evidence="7">
    <location>
        <begin position="481"/>
        <end position="559"/>
    </location>
</feature>
<evidence type="ECO:0000256" key="5">
    <source>
        <dbReference type="ARBA" id="ARBA00023002"/>
    </source>
</evidence>
<evidence type="ECO:0000256" key="3">
    <source>
        <dbReference type="ARBA" id="ARBA00022630"/>
    </source>
</evidence>
<organism evidence="9 10">
    <name type="scientific">Bradyrhizobium ivorense</name>
    <dbReference type="NCBI Taxonomy" id="2511166"/>
    <lineage>
        <taxon>Bacteria</taxon>
        <taxon>Pseudomonadati</taxon>
        <taxon>Pseudomonadota</taxon>
        <taxon>Alphaproteobacteria</taxon>
        <taxon>Hyphomicrobiales</taxon>
        <taxon>Nitrobacteraceae</taxon>
        <taxon>Bradyrhizobium</taxon>
    </lineage>
</organism>
<dbReference type="PANTHER" id="PTHR43292:SF3">
    <property type="entry name" value="ACYL-COA DEHYDROGENASE FADE29"/>
    <property type="match status" value="1"/>
</dbReference>
<sequence length="742" mass="79906">MVAPDPCGDDIAGMLRDSLRGFLDEHWRTRGMAAASSSDEISAIWRRLVGQGVAALGSGGDEGGLREILVAMEELGRAACPAPMWSAALANLALTGSRAEAARDLLAGLHAGTAVAAFSFGGLDPDAGTGAIEVTDRKGTGVLRFVEAAASATHLLVAVDKSSLALVELAAPGVDRVATRAMGTWGLYEVRLNAARVTPISAELVAVEDLRLKGRVALVARAYGAARRAFELAVDYAKERHQFGQPIGKFQAIQHKLANGLIALEGIRLVLDHAARLHDGGDAAWHYFADCAFAFSGDALRRVSLETQHTFGAIGYAEEHEAPQHFKRVHLDTIALGGAVDAKRRLAAYLLDAGGAGLPQYDLGSAGNALRERVRRWLDQNWSGDRKAEFDQRPFAKREFDAGFARDIGETGWIGLGWPEQFGGEGRSALEQIAFMETMERAEAPRIGAAIQANALMMFGTPEQQQKYLPEILRGEAMHGMGYSEPQAGSDLAALRTSAVRDGDHWVLNGQKIWTTTWWGKYMFLAARTDRDARPPHAGISMFIVPMDAPGIAIRPSSTMYDGTFANIFYDNVRIPAENLVGEVNGGWKVLTGALAFERGLVGGGIVLKVAHAFEQLRLRVAGDPSLAQDPLVRDRMATLASEIEIGRQLMMHCAGLAADGVTPPEYGAISKVFSGELMERFGEAALDILGMRAALSEQMPGAIDNGRFEQNLRHSLMWVISIGTNEIQRSLIAQRALGLPR</sequence>
<protein>
    <submittedName>
        <fullName evidence="9">Acyl-CoA dehydrogenase FadE26</fullName>
        <ecNumber evidence="9">1.3.99.-</ecNumber>
    </submittedName>
</protein>
<evidence type="ECO:0000313" key="10">
    <source>
        <dbReference type="Proteomes" id="UP000328092"/>
    </source>
</evidence>
<dbReference type="Pfam" id="PF02771">
    <property type="entry name" value="Acyl-CoA_dh_N"/>
    <property type="match status" value="1"/>
</dbReference>
<dbReference type="Pfam" id="PF02770">
    <property type="entry name" value="Acyl-CoA_dh_M"/>
    <property type="match status" value="1"/>
</dbReference>
<dbReference type="GO" id="GO:0005886">
    <property type="term" value="C:plasma membrane"/>
    <property type="evidence" value="ECO:0007669"/>
    <property type="project" value="TreeGrafter"/>
</dbReference>
<dbReference type="InterPro" id="IPR006091">
    <property type="entry name" value="Acyl-CoA_Oxase/DH_mid-dom"/>
</dbReference>
<dbReference type="EMBL" id="CAADFC020000029">
    <property type="protein sequence ID" value="VIO78012.1"/>
    <property type="molecule type" value="Genomic_DNA"/>
</dbReference>
<dbReference type="Gene3D" id="2.40.110.10">
    <property type="entry name" value="Butyryl-CoA Dehydrogenase, subunit A, domain 2"/>
    <property type="match status" value="1"/>
</dbReference>
<dbReference type="SUPFAM" id="SSF47203">
    <property type="entry name" value="Acyl-CoA dehydrogenase C-terminal domain-like"/>
    <property type="match status" value="2"/>
</dbReference>
<feature type="domain" description="Acyl-CoA dehydrogenase/oxidase C-terminal" evidence="6">
    <location>
        <begin position="585"/>
        <end position="737"/>
    </location>
</feature>
<keyword evidence="10" id="KW-1185">Reference proteome</keyword>
<accession>A0A508TV02</accession>